<feature type="domain" description="Helicase ATP-binding" evidence="10">
    <location>
        <begin position="33"/>
        <end position="228"/>
    </location>
</feature>
<dbReference type="PROSITE" id="PS51192">
    <property type="entry name" value="HELICASE_ATP_BIND_1"/>
    <property type="match status" value="1"/>
</dbReference>
<accession>A0ABV8SKX4</accession>
<evidence type="ECO:0000256" key="7">
    <source>
        <dbReference type="ARBA" id="ARBA00023204"/>
    </source>
</evidence>
<dbReference type="PROSITE" id="PS51194">
    <property type="entry name" value="HELICASE_CTER"/>
    <property type="match status" value="1"/>
</dbReference>
<evidence type="ECO:0000313" key="12">
    <source>
        <dbReference type="EMBL" id="MFC4307253.1"/>
    </source>
</evidence>
<keyword evidence="7" id="KW-0234">DNA repair</keyword>
<dbReference type="Pfam" id="PF00270">
    <property type="entry name" value="DEAD"/>
    <property type="match status" value="1"/>
</dbReference>
<dbReference type="InterPro" id="IPR055367">
    <property type="entry name" value="WH4_Lhr"/>
</dbReference>
<dbReference type="Pfam" id="PF08494">
    <property type="entry name" value="DEAD_assoc"/>
    <property type="match status" value="1"/>
</dbReference>
<dbReference type="InterPro" id="IPR045628">
    <property type="entry name" value="Lhr_WH_dom"/>
</dbReference>
<feature type="compositionally biased region" description="Basic and acidic residues" evidence="9">
    <location>
        <begin position="894"/>
        <end position="915"/>
    </location>
</feature>
<dbReference type="SMART" id="SM00487">
    <property type="entry name" value="DEXDc"/>
    <property type="match status" value="1"/>
</dbReference>
<dbReference type="RefSeq" id="WP_378127974.1">
    <property type="nucleotide sequence ID" value="NZ_JBHSED010000074.1"/>
</dbReference>
<evidence type="ECO:0000256" key="5">
    <source>
        <dbReference type="ARBA" id="ARBA00022840"/>
    </source>
</evidence>
<dbReference type="PANTHER" id="PTHR47962">
    <property type="entry name" value="ATP-DEPENDENT HELICASE LHR-RELATED-RELATED"/>
    <property type="match status" value="1"/>
</dbReference>
<reference evidence="13" key="1">
    <citation type="journal article" date="2019" name="Int. J. Syst. Evol. Microbiol.">
        <title>The Global Catalogue of Microorganisms (GCM) 10K type strain sequencing project: providing services to taxonomists for standard genome sequencing and annotation.</title>
        <authorList>
            <consortium name="The Broad Institute Genomics Platform"/>
            <consortium name="The Broad Institute Genome Sequencing Center for Infectious Disease"/>
            <person name="Wu L."/>
            <person name="Ma J."/>
        </authorList>
    </citation>
    <scope>NUCLEOTIDE SEQUENCE [LARGE SCALE GENOMIC DNA]</scope>
    <source>
        <strain evidence="13">CGMCC 4.1641</strain>
    </source>
</reference>
<dbReference type="Proteomes" id="UP001595755">
    <property type="component" value="Unassembled WGS sequence"/>
</dbReference>
<dbReference type="InterPro" id="IPR014001">
    <property type="entry name" value="Helicase_ATP-bd"/>
</dbReference>
<evidence type="ECO:0000256" key="1">
    <source>
        <dbReference type="ARBA" id="ARBA00022741"/>
    </source>
</evidence>
<evidence type="ECO:0000259" key="11">
    <source>
        <dbReference type="PROSITE" id="PS51194"/>
    </source>
</evidence>
<dbReference type="SMART" id="SM00490">
    <property type="entry name" value="HELICc"/>
    <property type="match status" value="1"/>
</dbReference>
<keyword evidence="1" id="KW-0547">Nucleotide-binding</keyword>
<dbReference type="GO" id="GO:0004386">
    <property type="term" value="F:helicase activity"/>
    <property type="evidence" value="ECO:0007669"/>
    <property type="project" value="UniProtKB-KW"/>
</dbReference>
<dbReference type="EC" id="3.6.4.-" evidence="12"/>
<feature type="region of interest" description="Disordered" evidence="9">
    <location>
        <begin position="894"/>
        <end position="918"/>
    </location>
</feature>
<dbReference type="EMBL" id="JBHSED010000074">
    <property type="protein sequence ID" value="MFC4307253.1"/>
    <property type="molecule type" value="Genomic_DNA"/>
</dbReference>
<dbReference type="InterPro" id="IPR013701">
    <property type="entry name" value="Lhr-like_DEAD/DEAH_assoc"/>
</dbReference>
<dbReference type="Pfam" id="PF23234">
    <property type="entry name" value="WHD_4th_Lhr"/>
    <property type="match status" value="1"/>
</dbReference>
<name>A0ABV8SKX4_9BACL</name>
<evidence type="ECO:0000256" key="8">
    <source>
        <dbReference type="ARBA" id="ARBA00023235"/>
    </source>
</evidence>
<dbReference type="Pfam" id="PF23235">
    <property type="entry name" value="WHD_3rd_Lhr"/>
    <property type="match status" value="1"/>
</dbReference>
<dbReference type="Gene3D" id="3.40.50.300">
    <property type="entry name" value="P-loop containing nucleotide triphosphate hydrolases"/>
    <property type="match status" value="2"/>
</dbReference>
<evidence type="ECO:0000256" key="6">
    <source>
        <dbReference type="ARBA" id="ARBA00023125"/>
    </source>
</evidence>
<proteinExistence type="predicted"/>
<evidence type="ECO:0000256" key="2">
    <source>
        <dbReference type="ARBA" id="ARBA00022763"/>
    </source>
</evidence>
<dbReference type="Pfam" id="PF00271">
    <property type="entry name" value="Helicase_C"/>
    <property type="match status" value="1"/>
</dbReference>
<keyword evidence="5" id="KW-0067">ATP-binding</keyword>
<keyword evidence="2" id="KW-0227">DNA damage</keyword>
<sequence length="1488" mass="166735">MTDSSEAIPFHPVLRAWFAEAFGEPTDVQREAWRSIIVGQHTLIAAPTGSGKTLAALLPCLDKRVREKPLSGKERRGVRILYLTPLKALNNDIHHHALGFVEQLEAQAAASGADWPGLHCEVRTGDTSASKRAAILRRPPDLLITTPESLYLMLTSQKGRDILTTVEQVIIDEIHDIAGDKRGAHLSLSLERLARRGERPLQRIGVSATQNPLERVAAYLGGWEEARRDSEPEEALPPTGRALAPRPVTIVESAMSKRMNLLITMPDQSRPAATREAVWLPLLDRLMKAMEGCRSVLLFVNSRRLCERLCLRLNDHVGYEMARSHHGSISRERRLEVEQMLKEGSLRCLVATSSLELGIDVGHIDLVIQIDSPQEAARGIQRIGRAGHAVDEASRGILLARQKALLPELAVLGRQIALREIEEIRIPRAPLDVLSQQIVAMTAMEEWGVDELHRLINRSYSYHGYERERLESVLQVLSGFYPFARPLLDWDRVGNRLSARTGTAMAAITGVGTIPQSGNYPVHHLDSRAHLGELDEEFVEESRVGDVFQLGTSSWMIRDIRHDRVYVSEAGNRFSEIPFWRNEAGSRPYELGEKIGAFLRELSERLELGEGEGEESDERQVKESDERACQWLGERYPLDRSSSEELIGLVRAQHRACGLPTDRQIVIEHYRDVMNQTHVIVHNLAGRTVNRAWLLAIERQFEQLLPYRLYGNAKDNGIEFVLPVGDASWLQVIRQVTPGNTEALLVEAITGSPLLGMAFRRIAENGLLLSRSYTRTPLWQKRLRSEELLRGAMPYAERFPYLHEAMSECLHHYLRIDELKQLLTGLVSGEVAVVVKETAYPSPFAAQFIADYANMKLYEGEGLDETTRLQLLNVSKELAEQLFDRSDSGEAISREVVEEETRRLNEPEQKPRNSDELGALLKRRGDMTAKELTRLAGESALVWLEQLRKQGKAMTVDLTGDGEFRWIVSDESEVYGEFPRTASSLLFILGRFAEHVLSFTEAQLCERYPDLTLSQAKRAVVQLLDNGLIVRAPHAANDEERIWTSEKLASKLVRLSIRQARSKAEPVDPARWCGQAALLQHAWKGMQQQGSEGLFAVLKRLQGLFLPLSHWETIVLPSRVIAYRKEYLDQLCASGEVLWIGRKEAEDKEGKVAFFLTDAKPLYAAVLEQANAKPTKHPELLRRIRAGGASFLTRLSREEGKPPSELLGELLELAWEGRVSNDQFAPLRLKIGSKSAPWEKTGSGQGRWYATSSLAQEAEGAAASSGSLERQSASGAESPVLAWTHQLLNAYGLINKDLVAKTAPYSWDQFYPALKKLEEWGVLARGTFVKGDPHLQFTTRELSEAVRQPLPQVGEPQTTILSSADPANPFGILIDWPKSARGASYSRKAGNFLALRGERWLYWIENNGKRIYPVREDGSSAAEGEDSAPQGEAVELLQTCHAIIRSRKLVKVKLEMWNGQPILDTTIGRELVSLGAERDMRALVVWSR</sequence>
<dbReference type="InterPro" id="IPR055368">
    <property type="entry name" value="WH3_Lhr"/>
</dbReference>
<keyword evidence="13" id="KW-1185">Reference proteome</keyword>
<dbReference type="Pfam" id="PF19306">
    <property type="entry name" value="WHD_Lhr"/>
    <property type="match status" value="1"/>
</dbReference>
<keyword evidence="8" id="KW-0413">Isomerase</keyword>
<comment type="caution">
    <text evidence="12">The sequence shown here is derived from an EMBL/GenBank/DDBJ whole genome shotgun (WGS) entry which is preliminary data.</text>
</comment>
<dbReference type="PANTHER" id="PTHR47962:SF5">
    <property type="entry name" value="ATP-DEPENDENT HELICASE LHR-RELATED"/>
    <property type="match status" value="1"/>
</dbReference>
<organism evidence="12 13">
    <name type="scientific">Cohnella boryungensis</name>
    <dbReference type="NCBI Taxonomy" id="768479"/>
    <lineage>
        <taxon>Bacteria</taxon>
        <taxon>Bacillati</taxon>
        <taxon>Bacillota</taxon>
        <taxon>Bacilli</taxon>
        <taxon>Bacillales</taxon>
        <taxon>Paenibacillaceae</taxon>
        <taxon>Cohnella</taxon>
    </lineage>
</organism>
<dbReference type="InterPro" id="IPR027417">
    <property type="entry name" value="P-loop_NTPase"/>
</dbReference>
<keyword evidence="3 12" id="KW-0378">Hydrolase</keyword>
<dbReference type="GO" id="GO:0016787">
    <property type="term" value="F:hydrolase activity"/>
    <property type="evidence" value="ECO:0007669"/>
    <property type="project" value="UniProtKB-KW"/>
</dbReference>
<dbReference type="InterPro" id="IPR011545">
    <property type="entry name" value="DEAD/DEAH_box_helicase_dom"/>
</dbReference>
<dbReference type="InterPro" id="IPR001650">
    <property type="entry name" value="Helicase_C-like"/>
</dbReference>
<gene>
    <name evidence="12" type="ORF">ACFO1S_27895</name>
</gene>
<evidence type="ECO:0000256" key="9">
    <source>
        <dbReference type="SAM" id="MobiDB-lite"/>
    </source>
</evidence>
<feature type="domain" description="Helicase C-terminal" evidence="11">
    <location>
        <begin position="282"/>
        <end position="432"/>
    </location>
</feature>
<evidence type="ECO:0000259" key="10">
    <source>
        <dbReference type="PROSITE" id="PS51192"/>
    </source>
</evidence>
<dbReference type="SUPFAM" id="SSF52540">
    <property type="entry name" value="P-loop containing nucleoside triphosphate hydrolases"/>
    <property type="match status" value="1"/>
</dbReference>
<dbReference type="InterPro" id="IPR052511">
    <property type="entry name" value="ATP-dep_Helicase"/>
</dbReference>
<keyword evidence="4 12" id="KW-0347">Helicase</keyword>
<evidence type="ECO:0000313" key="13">
    <source>
        <dbReference type="Proteomes" id="UP001595755"/>
    </source>
</evidence>
<keyword evidence="6" id="KW-0238">DNA-binding</keyword>
<evidence type="ECO:0000256" key="3">
    <source>
        <dbReference type="ARBA" id="ARBA00022801"/>
    </source>
</evidence>
<evidence type="ECO:0000256" key="4">
    <source>
        <dbReference type="ARBA" id="ARBA00022806"/>
    </source>
</evidence>
<protein>
    <submittedName>
        <fullName evidence="12">DEAD/DEAH box helicase</fullName>
        <ecNumber evidence="12">3.6.4.-</ecNumber>
    </submittedName>
</protein>